<organism evidence="2 3">
    <name type="scientific">Oxalicibacterium flavum</name>
    <dbReference type="NCBI Taxonomy" id="179467"/>
    <lineage>
        <taxon>Bacteria</taxon>
        <taxon>Pseudomonadati</taxon>
        <taxon>Pseudomonadota</taxon>
        <taxon>Betaproteobacteria</taxon>
        <taxon>Burkholderiales</taxon>
        <taxon>Oxalobacteraceae</taxon>
        <taxon>Oxalicibacterium</taxon>
    </lineage>
</organism>
<accession>A0A8J2UMI2</accession>
<dbReference type="RefSeq" id="WP_229728935.1">
    <property type="nucleotide sequence ID" value="NZ_BMCG01000003.1"/>
</dbReference>
<reference evidence="2" key="2">
    <citation type="submission" date="2020-09" db="EMBL/GenBank/DDBJ databases">
        <authorList>
            <person name="Sun Q."/>
            <person name="Sedlacek I."/>
        </authorList>
    </citation>
    <scope>NUCLEOTIDE SEQUENCE</scope>
    <source>
        <strain evidence="2">CCM 7086</strain>
    </source>
</reference>
<dbReference type="EMBL" id="BMCG01000003">
    <property type="protein sequence ID" value="GGC07321.1"/>
    <property type="molecule type" value="Genomic_DNA"/>
</dbReference>
<dbReference type="SUPFAM" id="SSF55298">
    <property type="entry name" value="YjgF-like"/>
    <property type="match status" value="1"/>
</dbReference>
<dbReference type="AlphaFoldDB" id="A0A8J2UMI2"/>
<sequence length="332" mass="35581">MLNLTYGTLPSSEQTGSVFGCLLFGSDDAVSTGAVADLPCARVAMPRLDGVPLLCETLGGRAAIRGGSFKDIAYRFNDDVLFGVIQLDESTMTATSGSALETAAEQAYLRIFELLRAQGFPYVLRFWNYMADINGEANGLERYRQFNLGRQQAFAESGQAVSGNVPAACALGTSHGPLVVAFLAGRQPSLPIENPRQVSAYDYPEQYGPRSPLFSRASVANVGSGRHLFLSGTASIVGHQTLHDGDIAAQTRETLVNIRAVIGEAARKMQTHCALTDLDYIVYVRREADLPTVRAIVKAELGSTVRASYLLADICRADLLVEIEGSAQLPAA</sequence>
<protein>
    <submittedName>
        <fullName evidence="2">Pteridine-dependent deoxygenase like protein</fullName>
    </submittedName>
</protein>
<dbReference type="CDD" id="cd06153">
    <property type="entry name" value="YjgF_YER057c_UK114_like_5"/>
    <property type="match status" value="1"/>
</dbReference>
<dbReference type="InterPro" id="IPR049368">
    <property type="entry name" value="FkbO_Hyg5-like_N"/>
</dbReference>
<dbReference type="Pfam" id="PF21168">
    <property type="entry name" value="FkbO_Hyg5-like_N"/>
    <property type="match status" value="1"/>
</dbReference>
<gene>
    <name evidence="2" type="primary">rapK</name>
    <name evidence="2" type="ORF">GCM10007205_15600</name>
</gene>
<dbReference type="Gene3D" id="3.30.1330.40">
    <property type="entry name" value="RutC-like"/>
    <property type="match status" value="1"/>
</dbReference>
<dbReference type="InterPro" id="IPR035959">
    <property type="entry name" value="RutC-like_sf"/>
</dbReference>
<name>A0A8J2UMI2_9BURK</name>
<reference evidence="2" key="1">
    <citation type="journal article" date="2014" name="Int. J. Syst. Evol. Microbiol.">
        <title>Complete genome sequence of Corynebacterium casei LMG S-19264T (=DSM 44701T), isolated from a smear-ripened cheese.</title>
        <authorList>
            <consortium name="US DOE Joint Genome Institute (JGI-PGF)"/>
            <person name="Walter F."/>
            <person name="Albersmeier A."/>
            <person name="Kalinowski J."/>
            <person name="Ruckert C."/>
        </authorList>
    </citation>
    <scope>NUCLEOTIDE SEQUENCE</scope>
    <source>
        <strain evidence="2">CCM 7086</strain>
    </source>
</reference>
<evidence type="ECO:0000313" key="3">
    <source>
        <dbReference type="Proteomes" id="UP000620266"/>
    </source>
</evidence>
<keyword evidence="3" id="KW-1185">Reference proteome</keyword>
<feature type="domain" description="Chorismatase FkbO/Hyg5-like N-terminal" evidence="1">
    <location>
        <begin position="61"/>
        <end position="184"/>
    </location>
</feature>
<dbReference type="Proteomes" id="UP000620266">
    <property type="component" value="Unassembled WGS sequence"/>
</dbReference>
<evidence type="ECO:0000313" key="2">
    <source>
        <dbReference type="EMBL" id="GGC07321.1"/>
    </source>
</evidence>
<evidence type="ECO:0000259" key="1">
    <source>
        <dbReference type="Pfam" id="PF21168"/>
    </source>
</evidence>
<comment type="caution">
    <text evidence="2">The sequence shown here is derived from an EMBL/GenBank/DDBJ whole genome shotgun (WGS) entry which is preliminary data.</text>
</comment>
<proteinExistence type="predicted"/>